<dbReference type="Proteomes" id="UP000245674">
    <property type="component" value="Unassembled WGS sequence"/>
</dbReference>
<organism evidence="2 3">
    <name type="scientific">Rathayibacter iranicus NCPPB 2253 = VKM Ac-1602</name>
    <dbReference type="NCBI Taxonomy" id="1328868"/>
    <lineage>
        <taxon>Bacteria</taxon>
        <taxon>Bacillati</taxon>
        <taxon>Actinomycetota</taxon>
        <taxon>Actinomycetes</taxon>
        <taxon>Micrococcales</taxon>
        <taxon>Microbacteriaceae</taxon>
        <taxon>Rathayibacter</taxon>
    </lineage>
</organism>
<name>A0ABX5LEV2_9MICO</name>
<dbReference type="PROSITE" id="PS51318">
    <property type="entry name" value="TAT"/>
    <property type="match status" value="1"/>
</dbReference>
<feature type="chain" id="PRO_5047034013" description="Trypsin" evidence="1">
    <location>
        <begin position="27"/>
        <end position="270"/>
    </location>
</feature>
<evidence type="ECO:0000256" key="1">
    <source>
        <dbReference type="SAM" id="SignalP"/>
    </source>
</evidence>
<comment type="caution">
    <text evidence="2">The sequence shown here is derived from an EMBL/GenBank/DDBJ whole genome shotgun (WGS) entry which is preliminary data.</text>
</comment>
<evidence type="ECO:0008006" key="4">
    <source>
        <dbReference type="Google" id="ProtNLM"/>
    </source>
</evidence>
<dbReference type="SUPFAM" id="SSF50494">
    <property type="entry name" value="Trypsin-like serine proteases"/>
    <property type="match status" value="1"/>
</dbReference>
<proteinExistence type="predicted"/>
<reference evidence="2 3" key="1">
    <citation type="submission" date="2018-03" db="EMBL/GenBank/DDBJ databases">
        <title>Genomic Encyclopedia of Type Strains, Phase III (KMG-III): the genomes of soil and plant-associated and newly described type strains.</title>
        <authorList>
            <person name="Whitman W."/>
        </authorList>
    </citation>
    <scope>NUCLEOTIDE SEQUENCE [LARGE SCALE GENOMIC DNA]</scope>
    <source>
        <strain evidence="2 3">VKM Ac-1602</strain>
    </source>
</reference>
<evidence type="ECO:0000313" key="3">
    <source>
        <dbReference type="Proteomes" id="UP000245674"/>
    </source>
</evidence>
<keyword evidence="1" id="KW-0732">Signal</keyword>
<sequence>MYPLPARTRRIALGVMSIFLTVAALAGSAAPASAEGQPRTRFPLIAGTGLTMPGGRYCTVGAVLKRMGAGSLLSPALSATRYIVLAKHCSSGVGAVIRLNFVNIGEVVWQSSTDDVELAVIPPYRSPTPRACFGSVVSCIAGSAVAPRAVGRVMMSTRSGERSVPMRAPGTPAPGERFCTSGLESGVNCNWVSEAVRPPGWNDQTGTMARSTNAQGLLHGDSGGPVIGQNGELYGIIERRGEHEHGNLMQYLPIATVFDQIGHNYQIAPS</sequence>
<dbReference type="Gene3D" id="2.40.10.10">
    <property type="entry name" value="Trypsin-like serine proteases"/>
    <property type="match status" value="2"/>
</dbReference>
<dbReference type="InterPro" id="IPR009003">
    <property type="entry name" value="Peptidase_S1_PA"/>
</dbReference>
<protein>
    <recommendedName>
        <fullName evidence="4">Trypsin</fullName>
    </recommendedName>
</protein>
<dbReference type="InterPro" id="IPR043504">
    <property type="entry name" value="Peptidase_S1_PA_chymotrypsin"/>
</dbReference>
<accession>A0ABX5LEV2</accession>
<evidence type="ECO:0000313" key="2">
    <source>
        <dbReference type="EMBL" id="PWJ62634.1"/>
    </source>
</evidence>
<dbReference type="InterPro" id="IPR006311">
    <property type="entry name" value="TAT_signal"/>
</dbReference>
<feature type="signal peptide" evidence="1">
    <location>
        <begin position="1"/>
        <end position="26"/>
    </location>
</feature>
<keyword evidence="3" id="KW-1185">Reference proteome</keyword>
<gene>
    <name evidence="2" type="ORF">B0H03_11024</name>
</gene>
<dbReference type="EMBL" id="QGDV01000010">
    <property type="protein sequence ID" value="PWJ62634.1"/>
    <property type="molecule type" value="Genomic_DNA"/>
</dbReference>